<reference evidence="1" key="2">
    <citation type="journal article" date="2024" name="Plant">
        <title>Genomic evolution and insights into agronomic trait innovations of Sesamum species.</title>
        <authorList>
            <person name="Miao H."/>
            <person name="Wang L."/>
            <person name="Qu L."/>
            <person name="Liu H."/>
            <person name="Sun Y."/>
            <person name="Le M."/>
            <person name="Wang Q."/>
            <person name="Wei S."/>
            <person name="Zheng Y."/>
            <person name="Lin W."/>
            <person name="Duan Y."/>
            <person name="Cao H."/>
            <person name="Xiong S."/>
            <person name="Wang X."/>
            <person name="Wei L."/>
            <person name="Li C."/>
            <person name="Ma Q."/>
            <person name="Ju M."/>
            <person name="Zhao R."/>
            <person name="Li G."/>
            <person name="Mu C."/>
            <person name="Tian Q."/>
            <person name="Mei H."/>
            <person name="Zhang T."/>
            <person name="Gao T."/>
            <person name="Zhang H."/>
        </authorList>
    </citation>
    <scope>NUCLEOTIDE SEQUENCE</scope>
    <source>
        <strain evidence="1">G02</strain>
    </source>
</reference>
<protein>
    <submittedName>
        <fullName evidence="1">Uncharacterized protein</fullName>
    </submittedName>
</protein>
<proteinExistence type="predicted"/>
<reference evidence="1" key="1">
    <citation type="submission" date="2020-06" db="EMBL/GenBank/DDBJ databases">
        <authorList>
            <person name="Li T."/>
            <person name="Hu X."/>
            <person name="Zhang T."/>
            <person name="Song X."/>
            <person name="Zhang H."/>
            <person name="Dai N."/>
            <person name="Sheng W."/>
            <person name="Hou X."/>
            <person name="Wei L."/>
        </authorList>
    </citation>
    <scope>NUCLEOTIDE SEQUENCE</scope>
    <source>
        <strain evidence="1">G02</strain>
        <tissue evidence="1">Leaf</tissue>
    </source>
</reference>
<dbReference type="InterPro" id="IPR021109">
    <property type="entry name" value="Peptidase_aspartic_dom_sf"/>
</dbReference>
<evidence type="ECO:0000313" key="1">
    <source>
        <dbReference type="EMBL" id="KAL0440632.1"/>
    </source>
</evidence>
<name>A0AAW2WG60_SESRA</name>
<dbReference type="Gene3D" id="2.40.70.10">
    <property type="entry name" value="Acid Proteases"/>
    <property type="match status" value="1"/>
</dbReference>
<accession>A0AAW2WG60</accession>
<dbReference type="CDD" id="cd00303">
    <property type="entry name" value="retropepsin_like"/>
    <property type="match status" value="1"/>
</dbReference>
<dbReference type="EMBL" id="JACGWJ010000001">
    <property type="protein sequence ID" value="KAL0440632.1"/>
    <property type="molecule type" value="Genomic_DNA"/>
</dbReference>
<comment type="caution">
    <text evidence="1">The sequence shown here is derived from an EMBL/GenBank/DDBJ whole genome shotgun (WGS) entry which is preliminary data.</text>
</comment>
<organism evidence="1">
    <name type="scientific">Sesamum radiatum</name>
    <name type="common">Black benniseed</name>
    <dbReference type="NCBI Taxonomy" id="300843"/>
    <lineage>
        <taxon>Eukaryota</taxon>
        <taxon>Viridiplantae</taxon>
        <taxon>Streptophyta</taxon>
        <taxon>Embryophyta</taxon>
        <taxon>Tracheophyta</taxon>
        <taxon>Spermatophyta</taxon>
        <taxon>Magnoliopsida</taxon>
        <taxon>eudicotyledons</taxon>
        <taxon>Gunneridae</taxon>
        <taxon>Pentapetalae</taxon>
        <taxon>asterids</taxon>
        <taxon>lamiids</taxon>
        <taxon>Lamiales</taxon>
        <taxon>Pedaliaceae</taxon>
        <taxon>Sesamum</taxon>
    </lineage>
</organism>
<dbReference type="AlphaFoldDB" id="A0AAW2WG60"/>
<sequence length="202" mass="22766">MMVTCRINGKEVKTLVDMETTNNFVSNRVVQGLGLDVKPWDSQVKAMNSKAVLVSEIVNMELSVGSWSGQCNFVALGLDYFHGSMMEALQLVRNQRWLRQGRRMLIHRRKGQHSPRLAGFSCIGKMQEEMHKRWIKAQQIYGVELETFTCGDFLKYEQECMVGHSDDVCNGKRALVQRTLEVNESKADASMRTSTSVSGGGL</sequence>
<gene>
    <name evidence="1" type="ORF">Sradi_0002100</name>
</gene>